<name>A0A814D9C2_ADIRI</name>
<dbReference type="AlphaFoldDB" id="A0A814D9C2"/>
<dbReference type="Proteomes" id="UP000663852">
    <property type="component" value="Unassembled WGS sequence"/>
</dbReference>
<dbReference type="EMBL" id="CAJNOJ010000047">
    <property type="protein sequence ID" value="CAF0952575.1"/>
    <property type="molecule type" value="Genomic_DNA"/>
</dbReference>
<evidence type="ECO:0000313" key="2">
    <source>
        <dbReference type="EMBL" id="CAF0952575.1"/>
    </source>
</evidence>
<organism evidence="2 3">
    <name type="scientific">Adineta ricciae</name>
    <name type="common">Rotifer</name>
    <dbReference type="NCBI Taxonomy" id="249248"/>
    <lineage>
        <taxon>Eukaryota</taxon>
        <taxon>Metazoa</taxon>
        <taxon>Spiralia</taxon>
        <taxon>Gnathifera</taxon>
        <taxon>Rotifera</taxon>
        <taxon>Eurotatoria</taxon>
        <taxon>Bdelloidea</taxon>
        <taxon>Adinetida</taxon>
        <taxon>Adinetidae</taxon>
        <taxon>Adineta</taxon>
    </lineage>
</organism>
<proteinExistence type="predicted"/>
<feature type="compositionally biased region" description="Low complexity" evidence="1">
    <location>
        <begin position="147"/>
        <end position="159"/>
    </location>
</feature>
<reference evidence="2" key="1">
    <citation type="submission" date="2021-02" db="EMBL/GenBank/DDBJ databases">
        <authorList>
            <person name="Nowell W R."/>
        </authorList>
    </citation>
    <scope>NUCLEOTIDE SEQUENCE</scope>
</reference>
<feature type="compositionally biased region" description="Basic and acidic residues" evidence="1">
    <location>
        <begin position="256"/>
        <end position="272"/>
    </location>
</feature>
<protein>
    <submittedName>
        <fullName evidence="2">Uncharacterized protein</fullName>
    </submittedName>
</protein>
<evidence type="ECO:0000256" key="1">
    <source>
        <dbReference type="SAM" id="MobiDB-lite"/>
    </source>
</evidence>
<sequence length="278" mass="30565">MLLSNSKIDYSSARRGPTVKLSAQIQGASNPTTNIMPASTSLQDINSHTQKYNWNKDQPMINLTESLLTSKSNPSSRPKTFSQSNDHIFEHPEITIKPSRTDDRASRRSLVTTKPMTHYESNGGSVPNILEHPDMKTPIVMETQQVSLSSSSSSTPSSSHHNNRKIIRQQSADVYATLTRTVSPASRNQHQTNAAPNQRRTDSPGSAIDNIMESPEQEKSEDSSSFSLPPPATTTGATKAPVQIVREYSGVSSASDVDRTGKHSEKTNKPQSEEDDFW</sequence>
<evidence type="ECO:0000313" key="3">
    <source>
        <dbReference type="Proteomes" id="UP000663852"/>
    </source>
</evidence>
<gene>
    <name evidence="2" type="ORF">EDS130_LOCUS12421</name>
</gene>
<feature type="region of interest" description="Disordered" evidence="1">
    <location>
        <begin position="144"/>
        <end position="278"/>
    </location>
</feature>
<dbReference type="OrthoDB" id="10055032at2759"/>
<feature type="compositionally biased region" description="Polar residues" evidence="1">
    <location>
        <begin position="168"/>
        <end position="198"/>
    </location>
</feature>
<accession>A0A814D9C2</accession>
<comment type="caution">
    <text evidence="2">The sequence shown here is derived from an EMBL/GenBank/DDBJ whole genome shotgun (WGS) entry which is preliminary data.</text>
</comment>